<evidence type="ECO:0000313" key="2">
    <source>
        <dbReference type="EMBL" id="RKD20107.1"/>
    </source>
</evidence>
<protein>
    <submittedName>
        <fullName evidence="2">Uncharacterized protein</fullName>
    </submittedName>
</protein>
<gene>
    <name evidence="2" type="ORF">BCY91_00320</name>
</gene>
<reference evidence="2 3" key="1">
    <citation type="submission" date="2016-07" db="EMBL/GenBank/DDBJ databases">
        <title>Genome of Pelobium manganitolerans.</title>
        <authorList>
            <person name="Wu S."/>
            <person name="Wang G."/>
        </authorList>
    </citation>
    <scope>NUCLEOTIDE SEQUENCE [LARGE SCALE GENOMIC DNA]</scope>
    <source>
        <strain evidence="2 3">YS-25</strain>
    </source>
</reference>
<feature type="transmembrane region" description="Helical" evidence="1">
    <location>
        <begin position="34"/>
        <end position="51"/>
    </location>
</feature>
<proteinExistence type="predicted"/>
<keyword evidence="3" id="KW-1185">Reference proteome</keyword>
<keyword evidence="1" id="KW-1133">Transmembrane helix</keyword>
<dbReference type="Proteomes" id="UP000283433">
    <property type="component" value="Unassembled WGS sequence"/>
</dbReference>
<keyword evidence="1" id="KW-0812">Transmembrane</keyword>
<evidence type="ECO:0000313" key="3">
    <source>
        <dbReference type="Proteomes" id="UP000283433"/>
    </source>
</evidence>
<dbReference type="OrthoDB" id="798881at2"/>
<dbReference type="EMBL" id="MBTA01000001">
    <property type="protein sequence ID" value="RKD20107.1"/>
    <property type="molecule type" value="Genomic_DNA"/>
</dbReference>
<organism evidence="2 3">
    <name type="scientific">Pelobium manganitolerans</name>
    <dbReference type="NCBI Taxonomy" id="1842495"/>
    <lineage>
        <taxon>Bacteria</taxon>
        <taxon>Pseudomonadati</taxon>
        <taxon>Bacteroidota</taxon>
        <taxon>Sphingobacteriia</taxon>
        <taxon>Sphingobacteriales</taxon>
        <taxon>Sphingobacteriaceae</taxon>
        <taxon>Pelobium</taxon>
    </lineage>
</organism>
<accession>A0A419SBD9</accession>
<dbReference type="RefSeq" id="WP_120180022.1">
    <property type="nucleotide sequence ID" value="NZ_CBINCU010000001.1"/>
</dbReference>
<name>A0A419SBD9_9SPHI</name>
<feature type="transmembrane region" description="Helical" evidence="1">
    <location>
        <begin position="12"/>
        <end position="28"/>
    </location>
</feature>
<keyword evidence="1" id="KW-0472">Membrane</keyword>
<comment type="caution">
    <text evidence="2">The sequence shown here is derived from an EMBL/GenBank/DDBJ whole genome shotgun (WGS) entry which is preliminary data.</text>
</comment>
<dbReference type="AlphaFoldDB" id="A0A419SBD9"/>
<evidence type="ECO:0000256" key="1">
    <source>
        <dbReference type="SAM" id="Phobius"/>
    </source>
</evidence>
<sequence>MEENFDYQKYNWLYYVIGLVCGILTGWAVEGHVLIGAVLGVLTGGLFQYLINKSREAQV</sequence>